<dbReference type="Proteomes" id="UP001229244">
    <property type="component" value="Unassembled WGS sequence"/>
</dbReference>
<organism evidence="4 5">
    <name type="scientific">Amorphus orientalis</name>
    <dbReference type="NCBI Taxonomy" id="649198"/>
    <lineage>
        <taxon>Bacteria</taxon>
        <taxon>Pseudomonadati</taxon>
        <taxon>Pseudomonadota</taxon>
        <taxon>Alphaproteobacteria</taxon>
        <taxon>Hyphomicrobiales</taxon>
        <taxon>Amorphaceae</taxon>
        <taxon>Amorphus</taxon>
    </lineage>
</organism>
<dbReference type="SUPFAM" id="SSF118196">
    <property type="entry name" value="YaeB-like"/>
    <property type="match status" value="1"/>
</dbReference>
<name>A0AAE3VRY9_9HYPH</name>
<dbReference type="NCBIfam" id="TIGR00104">
    <property type="entry name" value="tRNA_TsaA"/>
    <property type="match status" value="1"/>
</dbReference>
<dbReference type="Pfam" id="PF01980">
    <property type="entry name" value="TrmO_N"/>
    <property type="match status" value="1"/>
</dbReference>
<evidence type="ECO:0000313" key="4">
    <source>
        <dbReference type="EMBL" id="MDQ0316566.1"/>
    </source>
</evidence>
<dbReference type="PANTHER" id="PTHR12818:SF0">
    <property type="entry name" value="TRNA (ADENINE(37)-N6)-METHYLTRANSFERASE"/>
    <property type="match status" value="1"/>
</dbReference>
<dbReference type="InterPro" id="IPR023370">
    <property type="entry name" value="TrmO-like_N"/>
</dbReference>
<dbReference type="InterPro" id="IPR036414">
    <property type="entry name" value="YaeB_N_sf"/>
</dbReference>
<dbReference type="AlphaFoldDB" id="A0AAE3VRY9"/>
<keyword evidence="5" id="KW-1185">Reference proteome</keyword>
<evidence type="ECO:0000256" key="2">
    <source>
        <dbReference type="ARBA" id="ARBA00033753"/>
    </source>
</evidence>
<dbReference type="GO" id="GO:0032259">
    <property type="term" value="P:methylation"/>
    <property type="evidence" value="ECO:0007669"/>
    <property type="project" value="UniProtKB-KW"/>
</dbReference>
<dbReference type="EMBL" id="JAUSUL010000003">
    <property type="protein sequence ID" value="MDQ0316566.1"/>
    <property type="molecule type" value="Genomic_DNA"/>
</dbReference>
<dbReference type="CDD" id="cd09281">
    <property type="entry name" value="UPF0066"/>
    <property type="match status" value="1"/>
</dbReference>
<dbReference type="InterPro" id="IPR036413">
    <property type="entry name" value="YaeB-like_sf"/>
</dbReference>
<keyword evidence="4" id="KW-0808">Transferase</keyword>
<accession>A0AAE3VRY9</accession>
<dbReference type="PROSITE" id="PS01318">
    <property type="entry name" value="TSAA_1"/>
    <property type="match status" value="1"/>
</dbReference>
<evidence type="ECO:0000259" key="3">
    <source>
        <dbReference type="PROSITE" id="PS51668"/>
    </source>
</evidence>
<comment type="similarity">
    <text evidence="2">Belongs to the tRNA methyltransferase O family.</text>
</comment>
<dbReference type="InterPro" id="IPR040372">
    <property type="entry name" value="YaeB-like"/>
</dbReference>
<evidence type="ECO:0000313" key="5">
    <source>
        <dbReference type="Proteomes" id="UP001229244"/>
    </source>
</evidence>
<dbReference type="PROSITE" id="PS51668">
    <property type="entry name" value="TSAA_2"/>
    <property type="match status" value="1"/>
</dbReference>
<dbReference type="Gene3D" id="2.40.30.70">
    <property type="entry name" value="YaeB-like"/>
    <property type="match status" value="1"/>
</dbReference>
<feature type="domain" description="TsaA-like" evidence="3">
    <location>
        <begin position="18"/>
        <end position="148"/>
    </location>
</feature>
<dbReference type="PANTHER" id="PTHR12818">
    <property type="entry name" value="TRNA (ADENINE(37)-N6)-METHYLTRANSFERASE"/>
    <property type="match status" value="1"/>
</dbReference>
<dbReference type="GO" id="GO:0008168">
    <property type="term" value="F:methyltransferase activity"/>
    <property type="evidence" value="ECO:0007669"/>
    <property type="project" value="UniProtKB-KW"/>
</dbReference>
<dbReference type="RefSeq" id="WP_306886453.1">
    <property type="nucleotide sequence ID" value="NZ_JAUSUL010000003.1"/>
</dbReference>
<comment type="caution">
    <text evidence="4">The sequence shown here is derived from an EMBL/GenBank/DDBJ whole genome shotgun (WGS) entry which is preliminary data.</text>
</comment>
<reference evidence="4" key="1">
    <citation type="submission" date="2023-07" db="EMBL/GenBank/DDBJ databases">
        <title>Genomic Encyclopedia of Type Strains, Phase IV (KMG-IV): sequencing the most valuable type-strain genomes for metagenomic binning, comparative biology and taxonomic classification.</title>
        <authorList>
            <person name="Goeker M."/>
        </authorList>
    </citation>
    <scope>NUCLEOTIDE SEQUENCE</scope>
    <source>
        <strain evidence="4">DSM 21202</strain>
    </source>
</reference>
<proteinExistence type="inferred from homology"/>
<protein>
    <submittedName>
        <fullName evidence="4">tRNA-Thr(GGU) m(6)t(6)A37 methyltransferase TsaA</fullName>
    </submittedName>
</protein>
<keyword evidence="4" id="KW-0489">Methyltransferase</keyword>
<keyword evidence="1" id="KW-0949">S-adenosyl-L-methionine</keyword>
<evidence type="ECO:0000256" key="1">
    <source>
        <dbReference type="ARBA" id="ARBA00022691"/>
    </source>
</evidence>
<gene>
    <name evidence="4" type="ORF">J2S73_003042</name>
</gene>
<sequence>MDVVERSGDEDNSCDAGLVFIGRIHTPWRDRSSCPRNASESEATARIVLEAPYRPGLGSLDTISHVILLYWLHQARRDIVEIVPPTDTRAHGVFATRAPVRPNPIGLSVSQIVSVHADGLTVTGIDCLDGTPLLDIKPYFASVDAKPEARVGWYETRPNPLPPRG</sequence>
<dbReference type="InterPro" id="IPR023368">
    <property type="entry name" value="UPF0066_cons_site"/>
</dbReference>